<feature type="transmembrane region" description="Helical" evidence="9">
    <location>
        <begin position="170"/>
        <end position="190"/>
    </location>
</feature>
<keyword evidence="8 9" id="KW-0472">Membrane</keyword>
<dbReference type="AlphaFoldDB" id="A0A8H5FP34"/>
<evidence type="ECO:0000256" key="1">
    <source>
        <dbReference type="ARBA" id="ARBA00004651"/>
    </source>
</evidence>
<dbReference type="NCBIfam" id="TIGR01494">
    <property type="entry name" value="ATPase_P-type"/>
    <property type="match status" value="2"/>
</dbReference>
<evidence type="ECO:0000256" key="9">
    <source>
        <dbReference type="SAM" id="Phobius"/>
    </source>
</evidence>
<proteinExistence type="predicted"/>
<dbReference type="InterPro" id="IPR050510">
    <property type="entry name" value="Cation_transp_ATPase_P-type"/>
</dbReference>
<dbReference type="GO" id="GO:0005524">
    <property type="term" value="F:ATP binding"/>
    <property type="evidence" value="ECO:0007669"/>
    <property type="project" value="UniProtKB-KW"/>
</dbReference>
<feature type="transmembrane region" description="Helical" evidence="9">
    <location>
        <begin position="876"/>
        <end position="896"/>
    </location>
</feature>
<feature type="transmembrane region" description="Helical" evidence="9">
    <location>
        <begin position="847"/>
        <end position="870"/>
    </location>
</feature>
<dbReference type="InterPro" id="IPR023299">
    <property type="entry name" value="ATPase_P-typ_cyto_dom_N"/>
</dbReference>
<keyword evidence="5" id="KW-0067">ATP-binding</keyword>
<evidence type="ECO:0000256" key="6">
    <source>
        <dbReference type="ARBA" id="ARBA00022967"/>
    </source>
</evidence>
<dbReference type="GO" id="GO:1902600">
    <property type="term" value="P:proton transmembrane transport"/>
    <property type="evidence" value="ECO:0007669"/>
    <property type="project" value="TreeGrafter"/>
</dbReference>
<dbReference type="SUPFAM" id="SSF81653">
    <property type="entry name" value="Calcium ATPase, transduction domain A"/>
    <property type="match status" value="1"/>
</dbReference>
<evidence type="ECO:0000256" key="5">
    <source>
        <dbReference type="ARBA" id="ARBA00022840"/>
    </source>
</evidence>
<dbReference type="PANTHER" id="PTHR43294:SF21">
    <property type="entry name" value="CATION TRANSPORTING ATPASE"/>
    <property type="match status" value="1"/>
</dbReference>
<dbReference type="PRINTS" id="PR00119">
    <property type="entry name" value="CATATPASE"/>
</dbReference>
<dbReference type="Gene3D" id="3.40.50.1000">
    <property type="entry name" value="HAD superfamily/HAD-like"/>
    <property type="match status" value="1"/>
</dbReference>
<dbReference type="InterPro" id="IPR004014">
    <property type="entry name" value="ATPase_P-typ_cation-transptr_N"/>
</dbReference>
<dbReference type="Proteomes" id="UP000559256">
    <property type="component" value="Unassembled WGS sequence"/>
</dbReference>
<dbReference type="InterPro" id="IPR008250">
    <property type="entry name" value="ATPase_P-typ_transduc_dom_A_sf"/>
</dbReference>
<dbReference type="InterPro" id="IPR001757">
    <property type="entry name" value="P_typ_ATPase"/>
</dbReference>
<dbReference type="InterPro" id="IPR006068">
    <property type="entry name" value="ATPase_P-typ_cation-transptr_C"/>
</dbReference>
<evidence type="ECO:0000256" key="7">
    <source>
        <dbReference type="ARBA" id="ARBA00022989"/>
    </source>
</evidence>
<dbReference type="SUPFAM" id="SSF56784">
    <property type="entry name" value="HAD-like"/>
    <property type="match status" value="1"/>
</dbReference>
<dbReference type="InterPro" id="IPR036412">
    <property type="entry name" value="HAD-like_sf"/>
</dbReference>
<dbReference type="GO" id="GO:0006883">
    <property type="term" value="P:intracellular sodium ion homeostasis"/>
    <property type="evidence" value="ECO:0007669"/>
    <property type="project" value="TreeGrafter"/>
</dbReference>
<sequence>MDRKYLEGDADSDLETAVAHAPQVYRRSTHFGPTQSIGSATGVKSNPSARVIAEFRTLSLQITDTQAGKADALSNAATVKELSKLEWHTLSSNDVCNRLGVSEKAGLDTPMVVRRQKRDGKNVIKPPPNPILKKIFFATFGGFGSLLLVSSIICFVAWRPLGDPNPSLANLALAVVLLIVIVVQAAFNMWQDYTTGRVMSSIKNMLPSEIAVIRDGEVHKVPASELVSGDLVQISMGNKVPADIRLIEVSSDLRFDRSILTGESVPIAGSVDATSDNFIETHNIALQGTLCTNGTGKGICVGLGINTVFGQIARQASQGRPVRTTLEAEILRFVLIIAGMAASVVVLIVILWAAWLRRDHPGFINVPNLLIDCVSVAVAFIPEGIPVCVTLSLTVIAHAMRQANIICKSLSTVESLGAVDFICSDKTGTLTQNRMSVVNVSLGVPPQNLPIEQAMLEMSKGGEEDIKALAAAAGLCNDAVFEGSEKESALETRKINGDATDSGLLRFSESVLSVSDMRSSWQEVAKLPFNSTNKFAVKLFKSDSAKLPLLLSSQEQFSNEHILLLVKGAPDVLLPRCSYMLNRDGSMISLSPSNISEIVAAQEEFASQGQRVLLIARRILPPGAITDAELADLARVEDKIKTSTMELAIMGLVSLMDPLKEEAAETVRVCRRAGIRFSMVTGDFPLTATAIARNAGIITTPVSEIKHLSDLPHDLDMSSIETFDPYADNESRPMRSLVLSGSDMMSMSESQWKQALAFDELVFARTTPQQKLQIVKSFQADGRTVAVTGDGVNDAPALKQADVGVAIAGGSDVAIEAADLVLLDKFSDIITGIEYGRLCFENLRKSTLYLLPAGSFSELMPVLLNVLFGVPQALSSIQMILICIFTDLFPALSMVYEKPEADLLLRKPRNRKKERLVDIKLLLQAYGFIGVIHSLTSMVGAFYFGFQRQGIPFSALWLKYGDYDVDPDLLSEATNKAQSIYFFNLVIIQWGNLLATRTRRLSIFQQNPLRGEKTKNLWLLPAIVIALGLACLFSYIPWFQKVFLTRGVNVEFYFLPMAYGVALVFLDEMRKWYNRKYPKSILARWAW</sequence>
<feature type="transmembrane region" description="Helical" evidence="9">
    <location>
        <begin position="917"/>
        <end position="944"/>
    </location>
</feature>
<dbReference type="InterPro" id="IPR023214">
    <property type="entry name" value="HAD_sf"/>
</dbReference>
<gene>
    <name evidence="11" type="ORF">D9758_012142</name>
</gene>
<feature type="transmembrane region" description="Helical" evidence="9">
    <location>
        <begin position="979"/>
        <end position="996"/>
    </location>
</feature>
<dbReference type="Pfam" id="PF00689">
    <property type="entry name" value="Cation_ATPase_C"/>
    <property type="match status" value="1"/>
</dbReference>
<feature type="transmembrane region" description="Helical" evidence="9">
    <location>
        <begin position="330"/>
        <end position="355"/>
    </location>
</feature>
<dbReference type="Gene3D" id="2.70.150.10">
    <property type="entry name" value="Calcium-transporting ATPase, cytoplasmic transduction domain A"/>
    <property type="match status" value="1"/>
</dbReference>
<dbReference type="SFLD" id="SFLDF00027">
    <property type="entry name" value="p-type_atpase"/>
    <property type="match status" value="1"/>
</dbReference>
<dbReference type="GO" id="GO:0030007">
    <property type="term" value="P:intracellular potassium ion homeostasis"/>
    <property type="evidence" value="ECO:0007669"/>
    <property type="project" value="TreeGrafter"/>
</dbReference>
<dbReference type="FunFam" id="3.40.50.1000:FF:000001">
    <property type="entry name" value="Phospholipid-transporting ATPase IC"/>
    <property type="match status" value="1"/>
</dbReference>
<keyword evidence="7 9" id="KW-1133">Transmembrane helix</keyword>
<dbReference type="InterPro" id="IPR059000">
    <property type="entry name" value="ATPase_P-type_domA"/>
</dbReference>
<accession>A0A8H5FP34</accession>
<evidence type="ECO:0000256" key="4">
    <source>
        <dbReference type="ARBA" id="ARBA00022741"/>
    </source>
</evidence>
<dbReference type="Pfam" id="PF00690">
    <property type="entry name" value="Cation_ATPase_N"/>
    <property type="match status" value="1"/>
</dbReference>
<comment type="subcellular location">
    <subcellularLocation>
        <location evidence="1">Cell membrane</location>
        <topology evidence="1">Multi-pass membrane protein</topology>
    </subcellularLocation>
</comment>
<feature type="transmembrane region" description="Helical" evidence="9">
    <location>
        <begin position="1017"/>
        <end position="1038"/>
    </location>
</feature>
<feature type="transmembrane region" description="Helical" evidence="9">
    <location>
        <begin position="135"/>
        <end position="158"/>
    </location>
</feature>
<evidence type="ECO:0000313" key="12">
    <source>
        <dbReference type="Proteomes" id="UP000559256"/>
    </source>
</evidence>
<dbReference type="EMBL" id="JAACJM010000131">
    <property type="protein sequence ID" value="KAF5343934.1"/>
    <property type="molecule type" value="Genomic_DNA"/>
</dbReference>
<dbReference type="SFLD" id="SFLDS00003">
    <property type="entry name" value="Haloacid_Dehalogenase"/>
    <property type="match status" value="1"/>
</dbReference>
<evidence type="ECO:0000259" key="10">
    <source>
        <dbReference type="SMART" id="SM00831"/>
    </source>
</evidence>
<dbReference type="SUPFAM" id="SSF81665">
    <property type="entry name" value="Calcium ATPase, transmembrane domain M"/>
    <property type="match status" value="1"/>
</dbReference>
<evidence type="ECO:0000256" key="8">
    <source>
        <dbReference type="ARBA" id="ARBA00023136"/>
    </source>
</evidence>
<dbReference type="GO" id="GO:0005391">
    <property type="term" value="F:P-type sodium:potassium-exchanging transporter activity"/>
    <property type="evidence" value="ECO:0007669"/>
    <property type="project" value="TreeGrafter"/>
</dbReference>
<keyword evidence="2" id="KW-1003">Cell membrane</keyword>
<keyword evidence="4" id="KW-0547">Nucleotide-binding</keyword>
<feature type="transmembrane region" description="Helical" evidence="9">
    <location>
        <begin position="1050"/>
        <end position="1066"/>
    </location>
</feature>
<dbReference type="InterPro" id="IPR044492">
    <property type="entry name" value="P_typ_ATPase_HD_dom"/>
</dbReference>
<dbReference type="GO" id="GO:1990573">
    <property type="term" value="P:potassium ion import across plasma membrane"/>
    <property type="evidence" value="ECO:0007669"/>
    <property type="project" value="TreeGrafter"/>
</dbReference>
<evidence type="ECO:0000256" key="2">
    <source>
        <dbReference type="ARBA" id="ARBA00022475"/>
    </source>
</evidence>
<evidence type="ECO:0000313" key="11">
    <source>
        <dbReference type="EMBL" id="KAF5343934.1"/>
    </source>
</evidence>
<dbReference type="GO" id="GO:0036376">
    <property type="term" value="P:sodium ion export across plasma membrane"/>
    <property type="evidence" value="ECO:0007669"/>
    <property type="project" value="TreeGrafter"/>
</dbReference>
<dbReference type="Gene3D" id="1.20.1110.10">
    <property type="entry name" value="Calcium-transporting ATPase, transmembrane domain"/>
    <property type="match status" value="1"/>
</dbReference>
<feature type="domain" description="Cation-transporting P-type ATPase N-terminal" evidence="10">
    <location>
        <begin position="86"/>
        <end position="159"/>
    </location>
</feature>
<dbReference type="GO" id="GO:0005886">
    <property type="term" value="C:plasma membrane"/>
    <property type="evidence" value="ECO:0007669"/>
    <property type="project" value="UniProtKB-SubCell"/>
</dbReference>
<dbReference type="OrthoDB" id="158672at2759"/>
<dbReference type="PRINTS" id="PR00121">
    <property type="entry name" value="NAKATPASE"/>
</dbReference>
<organism evidence="11 12">
    <name type="scientific">Tetrapyrgos nigripes</name>
    <dbReference type="NCBI Taxonomy" id="182062"/>
    <lineage>
        <taxon>Eukaryota</taxon>
        <taxon>Fungi</taxon>
        <taxon>Dikarya</taxon>
        <taxon>Basidiomycota</taxon>
        <taxon>Agaricomycotina</taxon>
        <taxon>Agaricomycetes</taxon>
        <taxon>Agaricomycetidae</taxon>
        <taxon>Agaricales</taxon>
        <taxon>Marasmiineae</taxon>
        <taxon>Marasmiaceae</taxon>
        <taxon>Tetrapyrgos</taxon>
    </lineage>
</organism>
<dbReference type="InterPro" id="IPR018303">
    <property type="entry name" value="ATPase_P-typ_P_site"/>
</dbReference>
<reference evidence="11 12" key="1">
    <citation type="journal article" date="2020" name="ISME J.">
        <title>Uncovering the hidden diversity of litter-decomposition mechanisms in mushroom-forming fungi.</title>
        <authorList>
            <person name="Floudas D."/>
            <person name="Bentzer J."/>
            <person name="Ahren D."/>
            <person name="Johansson T."/>
            <person name="Persson P."/>
            <person name="Tunlid A."/>
        </authorList>
    </citation>
    <scope>NUCLEOTIDE SEQUENCE [LARGE SCALE GENOMIC DNA]</scope>
    <source>
        <strain evidence="11 12">CBS 291.85</strain>
    </source>
</reference>
<dbReference type="GO" id="GO:0016887">
    <property type="term" value="F:ATP hydrolysis activity"/>
    <property type="evidence" value="ECO:0007669"/>
    <property type="project" value="InterPro"/>
</dbReference>
<name>A0A8H5FP34_9AGAR</name>
<dbReference type="SMART" id="SM00831">
    <property type="entry name" value="Cation_ATPase_N"/>
    <property type="match status" value="1"/>
</dbReference>
<dbReference type="Pfam" id="PF00122">
    <property type="entry name" value="E1-E2_ATPase"/>
    <property type="match status" value="1"/>
</dbReference>
<evidence type="ECO:0000256" key="3">
    <source>
        <dbReference type="ARBA" id="ARBA00022692"/>
    </source>
</evidence>
<keyword evidence="3 9" id="KW-0812">Transmembrane</keyword>
<protein>
    <recommendedName>
        <fullName evidence="10">Cation-transporting P-type ATPase N-terminal domain-containing protein</fullName>
    </recommendedName>
</protein>
<comment type="caution">
    <text evidence="11">The sequence shown here is derived from an EMBL/GenBank/DDBJ whole genome shotgun (WGS) entry which is preliminary data.</text>
</comment>
<keyword evidence="12" id="KW-1185">Reference proteome</keyword>
<dbReference type="InterPro" id="IPR023298">
    <property type="entry name" value="ATPase_P-typ_TM_dom_sf"/>
</dbReference>
<dbReference type="Pfam" id="PF13246">
    <property type="entry name" value="Cation_ATPase"/>
    <property type="match status" value="1"/>
</dbReference>
<dbReference type="PANTHER" id="PTHR43294">
    <property type="entry name" value="SODIUM/POTASSIUM-TRANSPORTING ATPASE SUBUNIT ALPHA"/>
    <property type="match status" value="1"/>
</dbReference>
<keyword evidence="6" id="KW-1278">Translocase</keyword>
<dbReference type="SFLD" id="SFLDG00002">
    <property type="entry name" value="C1.7:_P-type_atpase_like"/>
    <property type="match status" value="1"/>
</dbReference>
<dbReference type="Gene3D" id="3.40.1110.10">
    <property type="entry name" value="Calcium-transporting ATPase, cytoplasmic domain N"/>
    <property type="match status" value="1"/>
</dbReference>
<dbReference type="Pfam" id="PF00702">
    <property type="entry name" value="Hydrolase"/>
    <property type="match status" value="1"/>
</dbReference>
<dbReference type="SUPFAM" id="SSF81660">
    <property type="entry name" value="Metal cation-transporting ATPase, ATP-binding domain N"/>
    <property type="match status" value="1"/>
</dbReference>
<feature type="transmembrane region" description="Helical" evidence="9">
    <location>
        <begin position="375"/>
        <end position="400"/>
    </location>
</feature>
<dbReference type="PROSITE" id="PS00154">
    <property type="entry name" value="ATPASE_E1_E2"/>
    <property type="match status" value="1"/>
</dbReference>